<evidence type="ECO:0000313" key="8">
    <source>
        <dbReference type="EMBL" id="KMO42466.1"/>
    </source>
</evidence>
<dbReference type="AlphaFoldDB" id="A0A0J6VT78"/>
<keyword evidence="3" id="KW-1003">Cell membrane</keyword>
<evidence type="ECO:0000256" key="3">
    <source>
        <dbReference type="ARBA" id="ARBA00022475"/>
    </source>
</evidence>
<feature type="transmembrane region" description="Helical" evidence="7">
    <location>
        <begin position="228"/>
        <end position="251"/>
    </location>
</feature>
<reference evidence="8 9" key="1">
    <citation type="submission" date="2015-03" db="EMBL/GenBank/DDBJ databases">
        <title>Genome sequencing of Methylobacterium variabile DSM 16961.</title>
        <authorList>
            <person name="Chaudhry V."/>
            <person name="Patil P.B."/>
        </authorList>
    </citation>
    <scope>NUCLEOTIDE SEQUENCE [LARGE SCALE GENOMIC DNA]</scope>
    <source>
        <strain evidence="8 9">DSM 16961</strain>
    </source>
</reference>
<evidence type="ECO:0000256" key="2">
    <source>
        <dbReference type="ARBA" id="ARBA00022448"/>
    </source>
</evidence>
<evidence type="ECO:0000313" key="9">
    <source>
        <dbReference type="Proteomes" id="UP000035955"/>
    </source>
</evidence>
<dbReference type="Pfam" id="PF03547">
    <property type="entry name" value="Mem_trans"/>
    <property type="match status" value="1"/>
</dbReference>
<dbReference type="Proteomes" id="UP000035955">
    <property type="component" value="Unassembled WGS sequence"/>
</dbReference>
<evidence type="ECO:0000256" key="4">
    <source>
        <dbReference type="ARBA" id="ARBA00022692"/>
    </source>
</evidence>
<proteinExistence type="predicted"/>
<feature type="transmembrane region" description="Helical" evidence="7">
    <location>
        <begin position="38"/>
        <end position="57"/>
    </location>
</feature>
<feature type="transmembrane region" description="Helical" evidence="7">
    <location>
        <begin position="166"/>
        <end position="189"/>
    </location>
</feature>
<keyword evidence="9" id="KW-1185">Reference proteome</keyword>
<dbReference type="RefSeq" id="WP_048442656.1">
    <property type="nucleotide sequence ID" value="NZ_LABY01000019.1"/>
</dbReference>
<name>A0A0J6VT78_9HYPH</name>
<keyword evidence="6 7" id="KW-0472">Membrane</keyword>
<dbReference type="OrthoDB" id="7329340at2"/>
<feature type="transmembrane region" description="Helical" evidence="7">
    <location>
        <begin position="195"/>
        <end position="216"/>
    </location>
</feature>
<comment type="subcellular location">
    <subcellularLocation>
        <location evidence="1">Membrane</location>
        <topology evidence="1">Multi-pass membrane protein</topology>
    </subcellularLocation>
</comment>
<protein>
    <submittedName>
        <fullName evidence="8">Transporter</fullName>
    </submittedName>
</protein>
<dbReference type="GO" id="GO:0016020">
    <property type="term" value="C:membrane"/>
    <property type="evidence" value="ECO:0007669"/>
    <property type="project" value="UniProtKB-SubCell"/>
</dbReference>
<evidence type="ECO:0000256" key="6">
    <source>
        <dbReference type="ARBA" id="ARBA00023136"/>
    </source>
</evidence>
<feature type="transmembrane region" description="Helical" evidence="7">
    <location>
        <begin position="125"/>
        <end position="145"/>
    </location>
</feature>
<keyword evidence="4 7" id="KW-0812">Transmembrane</keyword>
<feature type="transmembrane region" description="Helical" evidence="7">
    <location>
        <begin position="289"/>
        <end position="309"/>
    </location>
</feature>
<dbReference type="PANTHER" id="PTHR36838">
    <property type="entry name" value="AUXIN EFFLUX CARRIER FAMILY PROTEIN"/>
    <property type="match status" value="1"/>
</dbReference>
<organism evidence="8 9">
    <name type="scientific">Methylobacterium variabile</name>
    <dbReference type="NCBI Taxonomy" id="298794"/>
    <lineage>
        <taxon>Bacteria</taxon>
        <taxon>Pseudomonadati</taxon>
        <taxon>Pseudomonadota</taxon>
        <taxon>Alphaproteobacteria</taxon>
        <taxon>Hyphomicrobiales</taxon>
        <taxon>Methylobacteriaceae</taxon>
        <taxon>Methylobacterium</taxon>
    </lineage>
</organism>
<keyword evidence="5 7" id="KW-1133">Transmembrane helix</keyword>
<feature type="transmembrane region" description="Helical" evidence="7">
    <location>
        <begin position="63"/>
        <end position="86"/>
    </location>
</feature>
<accession>A0A0J6VT78</accession>
<dbReference type="PATRIC" id="fig|298794.3.peg.2701"/>
<evidence type="ECO:0000256" key="7">
    <source>
        <dbReference type="SAM" id="Phobius"/>
    </source>
</evidence>
<dbReference type="PANTHER" id="PTHR36838:SF3">
    <property type="entry name" value="TRANSPORTER AUXIN EFFLUX CARRIER EC FAMILY"/>
    <property type="match status" value="1"/>
</dbReference>
<dbReference type="EMBL" id="LABY01000019">
    <property type="protein sequence ID" value="KMO42466.1"/>
    <property type="molecule type" value="Genomic_DNA"/>
</dbReference>
<dbReference type="InterPro" id="IPR004776">
    <property type="entry name" value="Mem_transp_PIN-like"/>
</dbReference>
<keyword evidence="2" id="KW-0813">Transport</keyword>
<feature type="transmembrane region" description="Helical" evidence="7">
    <location>
        <begin position="6"/>
        <end position="26"/>
    </location>
</feature>
<dbReference type="GO" id="GO:0055085">
    <property type="term" value="P:transmembrane transport"/>
    <property type="evidence" value="ECO:0007669"/>
    <property type="project" value="InterPro"/>
</dbReference>
<gene>
    <name evidence="8" type="ORF">VQ02_02905</name>
</gene>
<comment type="caution">
    <text evidence="8">The sequence shown here is derived from an EMBL/GenBank/DDBJ whole genome shotgun (WGS) entry which is preliminary data.</text>
</comment>
<evidence type="ECO:0000256" key="1">
    <source>
        <dbReference type="ARBA" id="ARBA00004141"/>
    </source>
</evidence>
<sequence length="310" mass="31468">MQAVLNAVLPIFALILAGFLSGRTALFGPAAADSLNRFAIYLALPALMFGAMAKITPDQVAQVGFAAAFAGGIAAAFAAAFVLGLGRGLRGAQACIEGLDAGYSNVGFMGIPLCLLVFGPASLPAAIIATLFTACVLFLFAIVLIELDLQKGAGRAGTARKVVLALVRNPLLIAPLAGLAVGLAGIPVPGPVERFAALLGGAASPCALVCIGLFLAQERVVLADVRPMAVLVGLKLVLQPAMTAFLVYQVFAVPDLWARAAVLLSALPIGSGPFTLAKLYGLEAGVTSGAILISHLVSVVTVSLLVAWLV</sequence>
<evidence type="ECO:0000256" key="5">
    <source>
        <dbReference type="ARBA" id="ARBA00022989"/>
    </source>
</evidence>
<feature type="transmembrane region" description="Helical" evidence="7">
    <location>
        <begin position="98"/>
        <end position="119"/>
    </location>
</feature>